<dbReference type="GO" id="GO:0016491">
    <property type="term" value="F:oxidoreductase activity"/>
    <property type="evidence" value="ECO:0007669"/>
    <property type="project" value="InterPro"/>
</dbReference>
<dbReference type="Proteomes" id="UP000077421">
    <property type="component" value="Unassembled WGS sequence"/>
</dbReference>
<evidence type="ECO:0000256" key="12">
    <source>
        <dbReference type="PIRSR" id="PIRSR006816-1"/>
    </source>
</evidence>
<dbReference type="Pfam" id="PF00175">
    <property type="entry name" value="NAD_binding_1"/>
    <property type="match status" value="1"/>
</dbReference>
<keyword evidence="6 11" id="KW-0274">FAD</keyword>
<reference evidence="16 18" key="2">
    <citation type="submission" date="2017-02" db="EMBL/GenBank/DDBJ databases">
        <title>Draft genome of Acidibacillus ferrooxidans Huett2.</title>
        <authorList>
            <person name="Schopf S."/>
        </authorList>
    </citation>
    <scope>NUCLEOTIDE SEQUENCE [LARGE SCALE GENOMIC DNA]</scope>
    <source>
        <strain evidence="16 18">Huett2</strain>
    </source>
</reference>
<comment type="cofactor">
    <cofactor evidence="11 12">
        <name>FAD</name>
        <dbReference type="ChEBI" id="CHEBI:57692"/>
    </cofactor>
    <text evidence="11 12">Binds 1 FAD per subunit.</text>
</comment>
<feature type="domain" description="FAD-binding FR-type" evidence="14">
    <location>
        <begin position="1"/>
        <end position="101"/>
    </location>
</feature>
<dbReference type="EMBL" id="LSUQ01000014">
    <property type="protein sequence ID" value="OAG94166.1"/>
    <property type="molecule type" value="Genomic_DNA"/>
</dbReference>
<dbReference type="HAMAP" id="MF_01211">
    <property type="entry name" value="DHODB_Fe_S_bind"/>
    <property type="match status" value="1"/>
</dbReference>
<dbReference type="GO" id="GO:0046872">
    <property type="term" value="F:metal ion binding"/>
    <property type="evidence" value="ECO:0007669"/>
    <property type="project" value="UniProtKB-KW"/>
</dbReference>
<evidence type="ECO:0000256" key="1">
    <source>
        <dbReference type="ARBA" id="ARBA00006422"/>
    </source>
</evidence>
<dbReference type="PIRSF" id="PIRSF006816">
    <property type="entry name" value="Cyc3_hyd_g"/>
    <property type="match status" value="1"/>
</dbReference>
<keyword evidence="2 11" id="KW-0813">Transport</keyword>
<dbReference type="InterPro" id="IPR008333">
    <property type="entry name" value="Cbr1-like_FAD-bd_dom"/>
</dbReference>
<dbReference type="GO" id="GO:0051537">
    <property type="term" value="F:2 iron, 2 sulfur cluster binding"/>
    <property type="evidence" value="ECO:0007669"/>
    <property type="project" value="UniProtKB-KW"/>
</dbReference>
<comment type="pathway">
    <text evidence="11">Pyrimidine metabolism; UMP biosynthesis via de novo pathway; orotate from (S)-dihydroorotate (NAD(+) route): step 1/1.</text>
</comment>
<gene>
    <name evidence="11" type="primary">pyrK</name>
    <name evidence="15" type="ORF">AYW79_06535</name>
    <name evidence="16" type="ORF">B2M26_07735</name>
</gene>
<dbReference type="InterPro" id="IPR012165">
    <property type="entry name" value="Cyt_c3_hydrogenase_gsu"/>
</dbReference>
<comment type="subunit">
    <text evidence="11">Heterotetramer of 2 PyrK and 2 PyrD type B subunits.</text>
</comment>
<feature type="binding site" evidence="11 13">
    <location>
        <position position="226"/>
    </location>
    <ligand>
        <name>[2Fe-2S] cluster</name>
        <dbReference type="ChEBI" id="CHEBI:190135"/>
    </ligand>
</feature>
<comment type="caution">
    <text evidence="15">The sequence shown here is derived from an EMBL/GenBank/DDBJ whole genome shotgun (WGS) entry which is preliminary data.</text>
</comment>
<comment type="function">
    <text evidence="11">Responsible for channeling the electrons from the oxidation of dihydroorotate from the FMN redox center in the PyrD type B subunit to the ultimate electron acceptor NAD(+).</text>
</comment>
<proteinExistence type="inferred from homology"/>
<evidence type="ECO:0000256" key="6">
    <source>
        <dbReference type="ARBA" id="ARBA00022827"/>
    </source>
</evidence>
<dbReference type="STRING" id="1765683.B2M26_07735"/>
<dbReference type="InterPro" id="IPR019480">
    <property type="entry name" value="Dihydroorotate_DH_Fe-S-bd"/>
</dbReference>
<organism evidence="15 17">
    <name type="scientific">Ferroacidibacillus organovorans</name>
    <dbReference type="NCBI Taxonomy" id="1765683"/>
    <lineage>
        <taxon>Bacteria</taxon>
        <taxon>Bacillati</taxon>
        <taxon>Bacillota</taxon>
        <taxon>Bacilli</taxon>
        <taxon>Bacillales</taxon>
        <taxon>Alicyclobacillaceae</taxon>
        <taxon>Ferroacidibacillus</taxon>
    </lineage>
</organism>
<keyword evidence="18" id="KW-1185">Reference proteome</keyword>
<evidence type="ECO:0000256" key="9">
    <source>
        <dbReference type="ARBA" id="ARBA00023004"/>
    </source>
</evidence>
<name>A0A162UK29_9BACL</name>
<dbReference type="RefSeq" id="WP_067563471.1">
    <property type="nucleotide sequence ID" value="NZ_LSUQ01000014.1"/>
</dbReference>
<comment type="cofactor">
    <cofactor evidence="11">
        <name>[2Fe-2S] cluster</name>
        <dbReference type="ChEBI" id="CHEBI:190135"/>
    </cofactor>
    <text evidence="11">Binds 1 [2Fe-2S] cluster per subunit.</text>
</comment>
<dbReference type="InterPro" id="IPR001433">
    <property type="entry name" value="OxRdtase_FAD/NAD-bd"/>
</dbReference>
<feature type="binding site" evidence="11 13">
    <location>
        <position position="245"/>
    </location>
    <ligand>
        <name>[2Fe-2S] cluster</name>
        <dbReference type="ChEBI" id="CHEBI:190135"/>
    </ligand>
</feature>
<evidence type="ECO:0000256" key="2">
    <source>
        <dbReference type="ARBA" id="ARBA00022448"/>
    </source>
</evidence>
<evidence type="ECO:0000313" key="18">
    <source>
        <dbReference type="Proteomes" id="UP000190229"/>
    </source>
</evidence>
<dbReference type="AlphaFoldDB" id="A0A162UK29"/>
<dbReference type="PROSITE" id="PS51384">
    <property type="entry name" value="FAD_FR"/>
    <property type="match status" value="1"/>
</dbReference>
<accession>A0A162UK29</accession>
<dbReference type="GO" id="GO:0044205">
    <property type="term" value="P:'de novo' UMP biosynthetic process"/>
    <property type="evidence" value="ECO:0007669"/>
    <property type="project" value="UniProtKB-UniRule"/>
</dbReference>
<feature type="binding site" evidence="11 13">
    <location>
        <position position="229"/>
    </location>
    <ligand>
        <name>[2Fe-2S] cluster</name>
        <dbReference type="ChEBI" id="CHEBI:190135"/>
    </ligand>
</feature>
<evidence type="ECO:0000256" key="5">
    <source>
        <dbReference type="ARBA" id="ARBA00022723"/>
    </source>
</evidence>
<dbReference type="InterPro" id="IPR050353">
    <property type="entry name" value="PyrK_electron_transfer"/>
</dbReference>
<evidence type="ECO:0000313" key="15">
    <source>
        <dbReference type="EMBL" id="OAG94166.1"/>
    </source>
</evidence>
<keyword evidence="3 11" id="KW-0285">Flavoprotein</keyword>
<dbReference type="InterPro" id="IPR017927">
    <property type="entry name" value="FAD-bd_FR_type"/>
</dbReference>
<evidence type="ECO:0000259" key="14">
    <source>
        <dbReference type="PROSITE" id="PS51384"/>
    </source>
</evidence>
<dbReference type="InterPro" id="IPR023455">
    <property type="entry name" value="Dihydroorotate_DHASE_ETsu"/>
</dbReference>
<evidence type="ECO:0000256" key="8">
    <source>
        <dbReference type="ARBA" id="ARBA00022982"/>
    </source>
</evidence>
<dbReference type="InterPro" id="IPR017938">
    <property type="entry name" value="Riboflavin_synthase-like_b-brl"/>
</dbReference>
<dbReference type="EMBL" id="MWPS01000021">
    <property type="protein sequence ID" value="OPG16196.1"/>
    <property type="molecule type" value="Genomic_DNA"/>
</dbReference>
<dbReference type="SUPFAM" id="SSF63380">
    <property type="entry name" value="Riboflavin synthase domain-like"/>
    <property type="match status" value="1"/>
</dbReference>
<evidence type="ECO:0000256" key="7">
    <source>
        <dbReference type="ARBA" id="ARBA00022975"/>
    </source>
</evidence>
<evidence type="ECO:0000256" key="10">
    <source>
        <dbReference type="ARBA" id="ARBA00023014"/>
    </source>
</evidence>
<dbReference type="Gene3D" id="3.40.50.80">
    <property type="entry name" value="Nucleotide-binding domain of ferredoxin-NADP reductase (FNR) module"/>
    <property type="match status" value="1"/>
</dbReference>
<dbReference type="GO" id="GO:0009055">
    <property type="term" value="F:electron transfer activity"/>
    <property type="evidence" value="ECO:0007669"/>
    <property type="project" value="UniProtKB-UniRule"/>
</dbReference>
<evidence type="ECO:0000256" key="13">
    <source>
        <dbReference type="PIRSR" id="PIRSR006816-2"/>
    </source>
</evidence>
<protein>
    <recommendedName>
        <fullName evidence="11">Dihydroorotate dehydrogenase B (NAD(+)), electron transfer subunit</fullName>
    </recommendedName>
    <alternativeName>
        <fullName evidence="11">Dihydroorotate oxidase B, electron transfer subunit</fullName>
    </alternativeName>
</protein>
<sequence>MAVQRVLEQRVIGPELYALTFSAPLKLSEGGYEPGQFLHLRVTDSFDFVLRRPLSLCQVHVERNALTVMYRAQGAGTRRLARLRAGDAIDVLGPLGKGFPLHAGDRRALLIGGGIGVPPLVELARHLHAQGSEVVSVIGFQTADQIILREELKAYGQVHLVTDDGTEGVRGRVTDVLTPEQCEGVTRYYACGPTPMLRAVQTVLRERDIPGYLSLEERMGCGIGICVGCVHKVRREGRESYVKTCVEGPVFPAEEVVFS</sequence>
<dbReference type="GO" id="GO:0050660">
    <property type="term" value="F:flavin adenine dinucleotide binding"/>
    <property type="evidence" value="ECO:0007669"/>
    <property type="project" value="InterPro"/>
</dbReference>
<dbReference type="Gene3D" id="2.10.240.10">
    <property type="entry name" value="Dihydroorotate dehydrogenase, electron transfer subunit"/>
    <property type="match status" value="1"/>
</dbReference>
<keyword evidence="7 11" id="KW-0665">Pyrimidine biosynthesis</keyword>
<dbReference type="InterPro" id="IPR037117">
    <property type="entry name" value="Dihydroorotate_DH_ele_sf"/>
</dbReference>
<dbReference type="SUPFAM" id="SSF52343">
    <property type="entry name" value="Ferredoxin reductase-like, C-terminal NADP-linked domain"/>
    <property type="match status" value="1"/>
</dbReference>
<feature type="binding site" evidence="11 12">
    <location>
        <begin position="52"/>
        <end position="55"/>
    </location>
    <ligand>
        <name>FAD</name>
        <dbReference type="ChEBI" id="CHEBI:57692"/>
    </ligand>
</feature>
<evidence type="ECO:0000313" key="17">
    <source>
        <dbReference type="Proteomes" id="UP000077421"/>
    </source>
</evidence>
<dbReference type="UniPathway" id="UPA00070">
    <property type="reaction ID" value="UER00945"/>
</dbReference>
<dbReference type="CDD" id="cd06218">
    <property type="entry name" value="DHOD_e_trans"/>
    <property type="match status" value="1"/>
</dbReference>
<dbReference type="PRINTS" id="PR00409">
    <property type="entry name" value="PHDIOXRDTASE"/>
</dbReference>
<dbReference type="InterPro" id="IPR039261">
    <property type="entry name" value="FNR_nucleotide-bd"/>
</dbReference>
<reference evidence="15 17" key="1">
    <citation type="submission" date="2016-02" db="EMBL/GenBank/DDBJ databases">
        <title>Draft genome sequence of Acidibacillus ferrooxidans SLC66.</title>
        <authorList>
            <person name="Oliveira G."/>
            <person name="Nancucheo I."/>
            <person name="Dall'Agnol H."/>
            <person name="Johnson B."/>
            <person name="Oliveira R."/>
            <person name="Nunes G.L."/>
            <person name="Tzotzos G."/>
            <person name="Orellana S.C."/>
            <person name="Salim A.C."/>
            <person name="Araujo F.M."/>
        </authorList>
    </citation>
    <scope>NUCLEOTIDE SEQUENCE [LARGE SCALE GENOMIC DNA]</scope>
    <source>
        <strain evidence="15 17">SLC66</strain>
    </source>
</reference>
<evidence type="ECO:0000256" key="4">
    <source>
        <dbReference type="ARBA" id="ARBA00022714"/>
    </source>
</evidence>
<dbReference type="Pfam" id="PF10418">
    <property type="entry name" value="DHODB_Fe-S_bind"/>
    <property type="match status" value="1"/>
</dbReference>
<keyword evidence="9 11" id="KW-0408">Iron</keyword>
<keyword evidence="4 11" id="KW-0001">2Fe-2S</keyword>
<comment type="similarity">
    <text evidence="1 11">Belongs to the PyrK family.</text>
</comment>
<evidence type="ECO:0000256" key="3">
    <source>
        <dbReference type="ARBA" id="ARBA00022630"/>
    </source>
</evidence>
<dbReference type="Proteomes" id="UP000190229">
    <property type="component" value="Unassembled WGS sequence"/>
</dbReference>
<dbReference type="Pfam" id="PF00970">
    <property type="entry name" value="FAD_binding_6"/>
    <property type="match status" value="1"/>
</dbReference>
<dbReference type="Gene3D" id="2.40.30.10">
    <property type="entry name" value="Translation factors"/>
    <property type="match status" value="1"/>
</dbReference>
<feature type="binding site" evidence="11 12">
    <location>
        <begin position="76"/>
        <end position="77"/>
    </location>
    <ligand>
        <name>FAD</name>
        <dbReference type="ChEBI" id="CHEBI:57692"/>
    </ligand>
</feature>
<keyword evidence="5 11" id="KW-0479">Metal-binding</keyword>
<evidence type="ECO:0000313" key="16">
    <source>
        <dbReference type="EMBL" id="OPG16196.1"/>
    </source>
</evidence>
<keyword evidence="10 11" id="KW-0411">Iron-sulfur</keyword>
<dbReference type="PANTHER" id="PTHR43513">
    <property type="entry name" value="DIHYDROOROTATE DEHYDROGENASE B (NAD(+)), ELECTRON TRANSFER SUBUNIT"/>
    <property type="match status" value="1"/>
</dbReference>
<evidence type="ECO:0000256" key="11">
    <source>
        <dbReference type="HAMAP-Rule" id="MF_01211"/>
    </source>
</evidence>
<feature type="binding site" evidence="11 13">
    <location>
        <position position="221"/>
    </location>
    <ligand>
        <name>[2Fe-2S] cluster</name>
        <dbReference type="ChEBI" id="CHEBI:190135"/>
    </ligand>
</feature>
<keyword evidence="8 11" id="KW-0249">Electron transport</keyword>
<dbReference type="PANTHER" id="PTHR43513:SF3">
    <property type="entry name" value="DIHYDROOROTATE DEHYDROGENASE B (NAD(+)), ELECTRON TRANSFER SUBUNIT-RELATED"/>
    <property type="match status" value="1"/>
</dbReference>
<comment type="caution">
    <text evidence="11">Lacks conserved residue(s) required for the propagation of feature annotation.</text>
</comment>
<comment type="cofactor">
    <cofactor evidence="13">
        <name>[2Fe-2S] cluster</name>
        <dbReference type="ChEBI" id="CHEBI:190135"/>
    </cofactor>
    <text evidence="13">Binds 1 [2Fe-2S] cluster per subunit.</text>
</comment>